<dbReference type="InterPro" id="IPR019646">
    <property type="entry name" value="Aminoglyc_AdlTrfase"/>
</dbReference>
<evidence type="ECO:0008006" key="3">
    <source>
        <dbReference type="Google" id="ProtNLM"/>
    </source>
</evidence>
<accession>A0A4R4ELV9</accession>
<sequence>MIKSKEFKKLELLMKFYEKPWFVAGGWTIDLLINEITRDHKDMDICIFREDAEYALQYFHDWDINVAIPGEHRLEKVTQMTDIELPRYCLHLFKEQEFIELLLTSRIEDQVIFRKNNQIKMSMDDFCNKSGEIPFVNPAWQLLFKSLSTREEDEHDFLVYMNRVSDNKSKSWLLQSMKVMNGNKRWIEELSKQLNEGGDI</sequence>
<dbReference type="Proteomes" id="UP000295418">
    <property type="component" value="Unassembled WGS sequence"/>
</dbReference>
<reference evidence="1 2" key="1">
    <citation type="submission" date="2019-03" db="EMBL/GenBank/DDBJ databases">
        <authorList>
            <person name="Kim M.K.M."/>
        </authorList>
    </citation>
    <scope>NUCLEOTIDE SEQUENCE [LARGE SCALE GENOMIC DNA]</scope>
    <source>
        <strain evidence="1 2">18JY21-1</strain>
    </source>
</reference>
<dbReference type="OrthoDB" id="9800567at2"/>
<gene>
    <name evidence="1" type="ORF">E0485_05655</name>
</gene>
<dbReference type="RefSeq" id="WP_132417003.1">
    <property type="nucleotide sequence ID" value="NZ_SKFG01000003.1"/>
</dbReference>
<evidence type="ECO:0000313" key="2">
    <source>
        <dbReference type="Proteomes" id="UP000295418"/>
    </source>
</evidence>
<organism evidence="1 2">
    <name type="scientific">Paenibacillus albiflavus</name>
    <dbReference type="NCBI Taxonomy" id="2545760"/>
    <lineage>
        <taxon>Bacteria</taxon>
        <taxon>Bacillati</taxon>
        <taxon>Bacillota</taxon>
        <taxon>Bacilli</taxon>
        <taxon>Bacillales</taxon>
        <taxon>Paenibacillaceae</taxon>
        <taxon>Paenibacillus</taxon>
    </lineage>
</organism>
<keyword evidence="2" id="KW-1185">Reference proteome</keyword>
<comment type="caution">
    <text evidence="1">The sequence shown here is derived from an EMBL/GenBank/DDBJ whole genome shotgun (WGS) entry which is preliminary data.</text>
</comment>
<protein>
    <recommendedName>
        <fullName evidence="3">Nucleotidyltransferase family protein</fullName>
    </recommendedName>
</protein>
<dbReference type="EMBL" id="SKFG01000003">
    <property type="protein sequence ID" value="TCZ79345.1"/>
    <property type="molecule type" value="Genomic_DNA"/>
</dbReference>
<proteinExistence type="predicted"/>
<name>A0A4R4ELV9_9BACL</name>
<dbReference type="AlphaFoldDB" id="A0A4R4ELV9"/>
<evidence type="ECO:0000313" key="1">
    <source>
        <dbReference type="EMBL" id="TCZ79345.1"/>
    </source>
</evidence>
<dbReference type="Pfam" id="PF10706">
    <property type="entry name" value="Aminoglyc_resit"/>
    <property type="match status" value="1"/>
</dbReference>
<dbReference type="Gene3D" id="3.30.460.40">
    <property type="match status" value="1"/>
</dbReference>